<evidence type="ECO:0000313" key="2">
    <source>
        <dbReference type="EMBL" id="VDM82044.1"/>
    </source>
</evidence>
<keyword evidence="3" id="KW-1185">Reference proteome</keyword>
<proteinExistence type="predicted"/>
<accession>A0A3P7JT98</accession>
<sequence>MARLIRLFDKNHFKVANGSLASFVPPSCSEQCQVEKKMLQDTVARQNADLSRLRMDCERLSAVDIRKDIRISELNKEVESAKARIVALEELCRNQMDGILSTASSSSFERKEGSQKEETAHQGGL</sequence>
<organism evidence="2 3">
    <name type="scientific">Strongylus vulgaris</name>
    <name type="common">Blood worm</name>
    <dbReference type="NCBI Taxonomy" id="40348"/>
    <lineage>
        <taxon>Eukaryota</taxon>
        <taxon>Metazoa</taxon>
        <taxon>Ecdysozoa</taxon>
        <taxon>Nematoda</taxon>
        <taxon>Chromadorea</taxon>
        <taxon>Rhabditida</taxon>
        <taxon>Rhabditina</taxon>
        <taxon>Rhabditomorpha</taxon>
        <taxon>Strongyloidea</taxon>
        <taxon>Strongylidae</taxon>
        <taxon>Strongylus</taxon>
    </lineage>
</organism>
<gene>
    <name evidence="2" type="ORF">SVUK_LOCUS17042</name>
</gene>
<feature type="region of interest" description="Disordered" evidence="1">
    <location>
        <begin position="103"/>
        <end position="125"/>
    </location>
</feature>
<protein>
    <submittedName>
        <fullName evidence="2">Uncharacterized protein</fullName>
    </submittedName>
</protein>
<dbReference type="EMBL" id="UYYB01115724">
    <property type="protein sequence ID" value="VDM82044.1"/>
    <property type="molecule type" value="Genomic_DNA"/>
</dbReference>
<name>A0A3P7JT98_STRVU</name>
<dbReference type="OrthoDB" id="5866605at2759"/>
<dbReference type="AlphaFoldDB" id="A0A3P7JT98"/>
<dbReference type="Proteomes" id="UP000270094">
    <property type="component" value="Unassembled WGS sequence"/>
</dbReference>
<evidence type="ECO:0000256" key="1">
    <source>
        <dbReference type="SAM" id="MobiDB-lite"/>
    </source>
</evidence>
<feature type="compositionally biased region" description="Basic and acidic residues" evidence="1">
    <location>
        <begin position="108"/>
        <end position="125"/>
    </location>
</feature>
<evidence type="ECO:0000313" key="3">
    <source>
        <dbReference type="Proteomes" id="UP000270094"/>
    </source>
</evidence>
<reference evidence="2 3" key="1">
    <citation type="submission" date="2018-11" db="EMBL/GenBank/DDBJ databases">
        <authorList>
            <consortium name="Pathogen Informatics"/>
        </authorList>
    </citation>
    <scope>NUCLEOTIDE SEQUENCE [LARGE SCALE GENOMIC DNA]</scope>
</reference>